<dbReference type="Pfam" id="PF01925">
    <property type="entry name" value="TauE"/>
    <property type="match status" value="1"/>
</dbReference>
<reference evidence="9 10" key="1">
    <citation type="submission" date="2018-10" db="EMBL/GenBank/DDBJ databases">
        <title>Genomic Encyclopedia of Type Strains, Phase IV (KMG-IV): sequencing the most valuable type-strain genomes for metagenomic binning, comparative biology and taxonomic classification.</title>
        <authorList>
            <person name="Goeker M."/>
        </authorList>
    </citation>
    <scope>NUCLEOTIDE SEQUENCE [LARGE SCALE GENOMIC DNA]</scope>
    <source>
        <strain evidence="9 10">DSM 12769</strain>
    </source>
</reference>
<comment type="subcellular location">
    <subcellularLocation>
        <location evidence="1 8">Cell membrane</location>
        <topology evidence="1 8">Multi-pass membrane protein</topology>
    </subcellularLocation>
</comment>
<accession>A0A498CE98</accession>
<dbReference type="RefSeq" id="WP_121441109.1">
    <property type="nucleotide sequence ID" value="NZ_RCDA01000001.1"/>
</dbReference>
<gene>
    <name evidence="9" type="ORF">DFR31_0537</name>
</gene>
<dbReference type="InterPro" id="IPR052017">
    <property type="entry name" value="TSUP"/>
</dbReference>
<feature type="transmembrane region" description="Helical" evidence="8">
    <location>
        <begin position="12"/>
        <end position="32"/>
    </location>
</feature>
<organism evidence="9 10">
    <name type="scientific">Alkalispirillum mobile</name>
    <dbReference type="NCBI Taxonomy" id="85925"/>
    <lineage>
        <taxon>Bacteria</taxon>
        <taxon>Pseudomonadati</taxon>
        <taxon>Pseudomonadota</taxon>
        <taxon>Gammaproteobacteria</taxon>
        <taxon>Chromatiales</taxon>
        <taxon>Ectothiorhodospiraceae</taxon>
        <taxon>Alkalispirillum</taxon>
    </lineage>
</organism>
<dbReference type="OrthoDB" id="6197550at2"/>
<dbReference type="EMBL" id="RCDA01000001">
    <property type="protein sequence ID" value="RLK50631.1"/>
    <property type="molecule type" value="Genomic_DNA"/>
</dbReference>
<evidence type="ECO:0000256" key="7">
    <source>
        <dbReference type="ARBA" id="ARBA00023136"/>
    </source>
</evidence>
<protein>
    <recommendedName>
        <fullName evidence="8">Probable membrane transporter protein</fullName>
    </recommendedName>
</protein>
<dbReference type="PANTHER" id="PTHR30269">
    <property type="entry name" value="TRANSMEMBRANE PROTEIN YFCA"/>
    <property type="match status" value="1"/>
</dbReference>
<name>A0A498CE98_9GAMM</name>
<dbReference type="InterPro" id="IPR002781">
    <property type="entry name" value="TM_pro_TauE-like"/>
</dbReference>
<evidence type="ECO:0000256" key="4">
    <source>
        <dbReference type="ARBA" id="ARBA00022475"/>
    </source>
</evidence>
<evidence type="ECO:0000256" key="2">
    <source>
        <dbReference type="ARBA" id="ARBA00009142"/>
    </source>
</evidence>
<proteinExistence type="inferred from homology"/>
<feature type="transmembrane region" description="Helical" evidence="8">
    <location>
        <begin position="232"/>
        <end position="249"/>
    </location>
</feature>
<evidence type="ECO:0000256" key="6">
    <source>
        <dbReference type="ARBA" id="ARBA00022989"/>
    </source>
</evidence>
<dbReference type="PANTHER" id="PTHR30269:SF37">
    <property type="entry name" value="MEMBRANE TRANSPORTER PROTEIN"/>
    <property type="match status" value="1"/>
</dbReference>
<keyword evidence="7 8" id="KW-0472">Membrane</keyword>
<feature type="transmembrane region" description="Helical" evidence="8">
    <location>
        <begin position="80"/>
        <end position="100"/>
    </location>
</feature>
<feature type="transmembrane region" description="Helical" evidence="8">
    <location>
        <begin position="199"/>
        <end position="220"/>
    </location>
</feature>
<keyword evidence="3" id="KW-0813">Transport</keyword>
<keyword evidence="10" id="KW-1185">Reference proteome</keyword>
<keyword evidence="5 8" id="KW-0812">Transmembrane</keyword>
<keyword evidence="6 8" id="KW-1133">Transmembrane helix</keyword>
<evidence type="ECO:0000256" key="1">
    <source>
        <dbReference type="ARBA" id="ARBA00004651"/>
    </source>
</evidence>
<evidence type="ECO:0000256" key="8">
    <source>
        <dbReference type="RuleBase" id="RU363041"/>
    </source>
</evidence>
<evidence type="ECO:0000256" key="5">
    <source>
        <dbReference type="ARBA" id="ARBA00022692"/>
    </source>
</evidence>
<feature type="transmembrane region" description="Helical" evidence="8">
    <location>
        <begin position="135"/>
        <end position="159"/>
    </location>
</feature>
<sequence length="251" mass="26305">MIENLLPPDLSPLVATGLVIAAAFTSMLTASLGVGGGVVLLALLALTVPASAIIPVHGMVQMGSNVSRTLLMWRHIDLRVIGYFLPGVLLGASLASVVLVQLPVTVVQLAIAGFILLLVWGPAVPRQALGPVGTFLAATGTTFLSLFVGATGPLVAAFIKQQQGHDRFATVATFAAAMSLQHAPKAVVYGFAGFAFKEWLGVILLMIVAASVGTWVGVNLLSRLSDRRFTRVFNVLLTLLALRLIWEALSG</sequence>
<feature type="transmembrane region" description="Helical" evidence="8">
    <location>
        <begin position="38"/>
        <end position="60"/>
    </location>
</feature>
<dbReference type="GO" id="GO:0005886">
    <property type="term" value="C:plasma membrane"/>
    <property type="evidence" value="ECO:0007669"/>
    <property type="project" value="UniProtKB-SubCell"/>
</dbReference>
<keyword evidence="4 8" id="KW-1003">Cell membrane</keyword>
<comment type="similarity">
    <text evidence="2 8">Belongs to the 4-toluene sulfonate uptake permease (TSUP) (TC 2.A.102) family.</text>
</comment>
<evidence type="ECO:0000256" key="3">
    <source>
        <dbReference type="ARBA" id="ARBA00022448"/>
    </source>
</evidence>
<dbReference type="Proteomes" id="UP000275461">
    <property type="component" value="Unassembled WGS sequence"/>
</dbReference>
<evidence type="ECO:0000313" key="9">
    <source>
        <dbReference type="EMBL" id="RLK50631.1"/>
    </source>
</evidence>
<feature type="transmembrane region" description="Helical" evidence="8">
    <location>
        <begin position="106"/>
        <end position="123"/>
    </location>
</feature>
<comment type="caution">
    <text evidence="9">The sequence shown here is derived from an EMBL/GenBank/DDBJ whole genome shotgun (WGS) entry which is preliminary data.</text>
</comment>
<dbReference type="AlphaFoldDB" id="A0A498CE98"/>
<evidence type="ECO:0000313" key="10">
    <source>
        <dbReference type="Proteomes" id="UP000275461"/>
    </source>
</evidence>